<sequence length="165" mass="19421">MEDNFFLDDSVWECFIRKLTKETDDFEYFVQKIAGVYGVLADEVKVYQDNNCTDIIVKYIDSKQEKHFIYLNYDNERERVDAATHGISNWAKGHTFESDLHKLFNQNGIIAHIIQVTEGDEFKSTMTHFKNSLEILVYNSKTMKTKKYLTKQAKLWLDNSSQQII</sequence>
<keyword evidence="2" id="KW-1185">Reference proteome</keyword>
<dbReference type="EMBL" id="CAJVQC010030741">
    <property type="protein sequence ID" value="CAG8746495.1"/>
    <property type="molecule type" value="Genomic_DNA"/>
</dbReference>
<dbReference type="Proteomes" id="UP000789920">
    <property type="component" value="Unassembled WGS sequence"/>
</dbReference>
<gene>
    <name evidence="1" type="ORF">RPERSI_LOCUS13716</name>
</gene>
<comment type="caution">
    <text evidence="1">The sequence shown here is derived from an EMBL/GenBank/DDBJ whole genome shotgun (WGS) entry which is preliminary data.</text>
</comment>
<proteinExistence type="predicted"/>
<feature type="non-terminal residue" evidence="1">
    <location>
        <position position="165"/>
    </location>
</feature>
<accession>A0ACA9QDK2</accession>
<name>A0ACA9QDK2_9GLOM</name>
<organism evidence="1 2">
    <name type="scientific">Racocetra persica</name>
    <dbReference type="NCBI Taxonomy" id="160502"/>
    <lineage>
        <taxon>Eukaryota</taxon>
        <taxon>Fungi</taxon>
        <taxon>Fungi incertae sedis</taxon>
        <taxon>Mucoromycota</taxon>
        <taxon>Glomeromycotina</taxon>
        <taxon>Glomeromycetes</taxon>
        <taxon>Diversisporales</taxon>
        <taxon>Gigasporaceae</taxon>
        <taxon>Racocetra</taxon>
    </lineage>
</organism>
<evidence type="ECO:0000313" key="1">
    <source>
        <dbReference type="EMBL" id="CAG8746495.1"/>
    </source>
</evidence>
<reference evidence="1" key="1">
    <citation type="submission" date="2021-06" db="EMBL/GenBank/DDBJ databases">
        <authorList>
            <person name="Kallberg Y."/>
            <person name="Tangrot J."/>
            <person name="Rosling A."/>
        </authorList>
    </citation>
    <scope>NUCLEOTIDE SEQUENCE</scope>
    <source>
        <strain evidence="1">MA461A</strain>
    </source>
</reference>
<evidence type="ECO:0000313" key="2">
    <source>
        <dbReference type="Proteomes" id="UP000789920"/>
    </source>
</evidence>
<protein>
    <submittedName>
        <fullName evidence="1">12882_t:CDS:1</fullName>
    </submittedName>
</protein>